<dbReference type="AlphaFoldDB" id="A0A8H6B9Y4"/>
<gene>
    <name evidence="1" type="ORF">HII12_004320</name>
</gene>
<reference evidence="1 2" key="1">
    <citation type="journal article" date="2020" name="Appl. Microbiol. Biotechnol.">
        <title>Targeted gene deletion in Brettanomyces bruxellensis with an expression-free CRISPR-Cas9 system.</title>
        <authorList>
            <person name="Varela C."/>
            <person name="Bartel C."/>
            <person name="Onetto C."/>
            <person name="Borneman A."/>
        </authorList>
    </citation>
    <scope>NUCLEOTIDE SEQUENCE [LARGE SCALE GENOMIC DNA]</scope>
    <source>
        <strain evidence="1 2">AWRI1613</strain>
    </source>
</reference>
<evidence type="ECO:0000313" key="1">
    <source>
        <dbReference type="EMBL" id="KAF6007908.1"/>
    </source>
</evidence>
<name>A0A8H6B9Y4_DEKBR</name>
<protein>
    <submittedName>
        <fullName evidence="1">Uncharacterized protein</fullName>
    </submittedName>
</protein>
<comment type="caution">
    <text evidence="1">The sequence shown here is derived from an EMBL/GenBank/DDBJ whole genome shotgun (WGS) entry which is preliminary data.</text>
</comment>
<proteinExistence type="predicted"/>
<dbReference type="EMBL" id="JABCYN010000040">
    <property type="protein sequence ID" value="KAF6007908.1"/>
    <property type="molecule type" value="Genomic_DNA"/>
</dbReference>
<dbReference type="Proteomes" id="UP000568158">
    <property type="component" value="Unassembled WGS sequence"/>
</dbReference>
<sequence length="98" mass="11526">MDHLDKGMRKVRTAKEILKFKMYELFHFGQICIEDYLARFPWDQFYSPELYAEAMKRQAEQGIGFGCKSEHVDILAGIKPERATSYIPKTEYAFVPKQ</sequence>
<accession>A0A8H6B9Y4</accession>
<organism evidence="1 2">
    <name type="scientific">Dekkera bruxellensis</name>
    <name type="common">Brettanomyces custersii</name>
    <dbReference type="NCBI Taxonomy" id="5007"/>
    <lineage>
        <taxon>Eukaryota</taxon>
        <taxon>Fungi</taxon>
        <taxon>Dikarya</taxon>
        <taxon>Ascomycota</taxon>
        <taxon>Saccharomycotina</taxon>
        <taxon>Pichiomycetes</taxon>
        <taxon>Pichiales</taxon>
        <taxon>Pichiaceae</taxon>
        <taxon>Brettanomyces</taxon>
    </lineage>
</organism>
<evidence type="ECO:0000313" key="2">
    <source>
        <dbReference type="Proteomes" id="UP000568158"/>
    </source>
</evidence>